<evidence type="ECO:0000256" key="3">
    <source>
        <dbReference type="ARBA" id="ARBA00022729"/>
    </source>
</evidence>
<gene>
    <name evidence="7" type="ORF">EBN03_28880</name>
</gene>
<feature type="signal peptide" evidence="5">
    <location>
        <begin position="1"/>
        <end position="18"/>
    </location>
</feature>
<feature type="domain" description="Solute-binding protein family 3/N-terminal" evidence="6">
    <location>
        <begin position="82"/>
        <end position="304"/>
    </location>
</feature>
<feature type="chain" id="PRO_5039422649" evidence="5">
    <location>
        <begin position="19"/>
        <end position="318"/>
    </location>
</feature>
<protein>
    <submittedName>
        <fullName evidence="7">Glutamate ABC transporter substrate-binding protein</fullName>
    </submittedName>
</protein>
<dbReference type="SUPFAM" id="SSF53850">
    <property type="entry name" value="Periplasmic binding protein-like II"/>
    <property type="match status" value="1"/>
</dbReference>
<dbReference type="InterPro" id="IPR051455">
    <property type="entry name" value="Bact_solute-bind_prot3"/>
</dbReference>
<comment type="caution">
    <text evidence="7">The sequence shown here is derived from an EMBL/GenBank/DDBJ whole genome shotgun (WGS) entry which is preliminary data.</text>
</comment>
<dbReference type="AlphaFoldDB" id="A0A3M2KWN2"/>
<keyword evidence="2" id="KW-0813">Transport</keyword>
<dbReference type="OrthoDB" id="9807888at2"/>
<evidence type="ECO:0000256" key="4">
    <source>
        <dbReference type="SAM" id="MobiDB-lite"/>
    </source>
</evidence>
<dbReference type="GO" id="GO:0030288">
    <property type="term" value="C:outer membrane-bounded periplasmic space"/>
    <property type="evidence" value="ECO:0007669"/>
    <property type="project" value="TreeGrafter"/>
</dbReference>
<comment type="similarity">
    <text evidence="1">Belongs to the bacterial solute-binding protein 3 family.</text>
</comment>
<sequence>MRYTTRALAALVLLPVLAGCGTIEATAPQPGSFTAPPLPARADPSPSLSALPATPNCGDVTAGPRPSRAGGPALDAVRARGRLLVGLDPGSNLFSFRDPISGSLTGFDVDVAREIARDVFGDPDKIEYRILNSGDREKALQSHAVDVVVKTMTMTCQRRTEVAFSTTYLMAHQRVLALRSSGINGIGDLAGKRVCVVDGTTSLDLLRRVQPAAAVLTVPTWADCLVVLQQQQAAAITTDDAVLAGLAVQDPYTEVVGDNLSNEPYGVGVPKDNDDMVRFVNATLERIRSDGTWNRLYQHWLADALGPASGPPPPDYQD</sequence>
<dbReference type="InterPro" id="IPR001638">
    <property type="entry name" value="Solute-binding_3/MltF_N"/>
</dbReference>
<dbReference type="GO" id="GO:0006865">
    <property type="term" value="P:amino acid transport"/>
    <property type="evidence" value="ECO:0007669"/>
    <property type="project" value="TreeGrafter"/>
</dbReference>
<evidence type="ECO:0000256" key="5">
    <source>
        <dbReference type="SAM" id="SignalP"/>
    </source>
</evidence>
<dbReference type="PANTHER" id="PTHR30085">
    <property type="entry name" value="AMINO ACID ABC TRANSPORTER PERMEASE"/>
    <property type="match status" value="1"/>
</dbReference>
<name>A0A3M2KWN2_9NOCA</name>
<dbReference type="PROSITE" id="PS51257">
    <property type="entry name" value="PROKAR_LIPOPROTEIN"/>
    <property type="match status" value="1"/>
</dbReference>
<dbReference type="PANTHER" id="PTHR30085:SF6">
    <property type="entry name" value="ABC TRANSPORTER GLUTAMINE-BINDING PROTEIN GLNH"/>
    <property type="match status" value="1"/>
</dbReference>
<dbReference type="Proteomes" id="UP000279275">
    <property type="component" value="Unassembled WGS sequence"/>
</dbReference>
<dbReference type="RefSeq" id="WP_122191314.1">
    <property type="nucleotide sequence ID" value="NZ_RFFH01000019.1"/>
</dbReference>
<feature type="region of interest" description="Disordered" evidence="4">
    <location>
        <begin position="31"/>
        <end position="71"/>
    </location>
</feature>
<dbReference type="Pfam" id="PF00497">
    <property type="entry name" value="SBP_bac_3"/>
    <property type="match status" value="1"/>
</dbReference>
<evidence type="ECO:0000256" key="1">
    <source>
        <dbReference type="ARBA" id="ARBA00010333"/>
    </source>
</evidence>
<dbReference type="SMART" id="SM00062">
    <property type="entry name" value="PBPb"/>
    <property type="match status" value="1"/>
</dbReference>
<organism evidence="7 8">
    <name type="scientific">Nocardia stercoris</name>
    <dbReference type="NCBI Taxonomy" id="2483361"/>
    <lineage>
        <taxon>Bacteria</taxon>
        <taxon>Bacillati</taxon>
        <taxon>Actinomycetota</taxon>
        <taxon>Actinomycetes</taxon>
        <taxon>Mycobacteriales</taxon>
        <taxon>Nocardiaceae</taxon>
        <taxon>Nocardia</taxon>
    </lineage>
</organism>
<keyword evidence="3 5" id="KW-0732">Signal</keyword>
<evidence type="ECO:0000313" key="8">
    <source>
        <dbReference type="Proteomes" id="UP000279275"/>
    </source>
</evidence>
<evidence type="ECO:0000259" key="6">
    <source>
        <dbReference type="SMART" id="SM00062"/>
    </source>
</evidence>
<evidence type="ECO:0000313" key="7">
    <source>
        <dbReference type="EMBL" id="RMI28663.1"/>
    </source>
</evidence>
<evidence type="ECO:0000256" key="2">
    <source>
        <dbReference type="ARBA" id="ARBA00022448"/>
    </source>
</evidence>
<proteinExistence type="inferred from homology"/>
<dbReference type="EMBL" id="RFFH01000019">
    <property type="protein sequence ID" value="RMI28663.1"/>
    <property type="molecule type" value="Genomic_DNA"/>
</dbReference>
<dbReference type="Gene3D" id="3.40.190.10">
    <property type="entry name" value="Periplasmic binding protein-like II"/>
    <property type="match status" value="2"/>
</dbReference>
<reference evidence="7 8" key="1">
    <citation type="submission" date="2018-10" db="EMBL/GenBank/DDBJ databases">
        <title>Isolation from cow dung.</title>
        <authorList>
            <person name="Ling L."/>
        </authorList>
    </citation>
    <scope>NUCLEOTIDE SEQUENCE [LARGE SCALE GENOMIC DNA]</scope>
    <source>
        <strain evidence="7 8">NEAU-LL90</strain>
    </source>
</reference>
<feature type="compositionally biased region" description="Low complexity" evidence="4">
    <location>
        <begin position="40"/>
        <end position="55"/>
    </location>
</feature>
<dbReference type="CDD" id="cd13690">
    <property type="entry name" value="PBP2_GluB"/>
    <property type="match status" value="1"/>
</dbReference>
<accession>A0A3M2KWN2</accession>
<keyword evidence="8" id="KW-1185">Reference proteome</keyword>
<dbReference type="GO" id="GO:0005576">
    <property type="term" value="C:extracellular region"/>
    <property type="evidence" value="ECO:0007669"/>
    <property type="project" value="TreeGrafter"/>
</dbReference>